<evidence type="ECO:0000313" key="1">
    <source>
        <dbReference type="EMBL" id="MBK1876888.1"/>
    </source>
</evidence>
<evidence type="ECO:0000313" key="2">
    <source>
        <dbReference type="Proteomes" id="UP000617628"/>
    </source>
</evidence>
<accession>A0A934S0J7</accession>
<dbReference type="Proteomes" id="UP000617628">
    <property type="component" value="Unassembled WGS sequence"/>
</dbReference>
<organism evidence="1 2">
    <name type="scientific">Pelagicoccus mobilis</name>
    <dbReference type="NCBI Taxonomy" id="415221"/>
    <lineage>
        <taxon>Bacteria</taxon>
        <taxon>Pseudomonadati</taxon>
        <taxon>Verrucomicrobiota</taxon>
        <taxon>Opitutia</taxon>
        <taxon>Puniceicoccales</taxon>
        <taxon>Pelagicoccaceae</taxon>
        <taxon>Pelagicoccus</taxon>
    </lineage>
</organism>
<keyword evidence="2" id="KW-1185">Reference proteome</keyword>
<comment type="caution">
    <text evidence="1">The sequence shown here is derived from an EMBL/GenBank/DDBJ whole genome shotgun (WGS) entry which is preliminary data.</text>
</comment>
<reference evidence="1" key="1">
    <citation type="submission" date="2021-01" db="EMBL/GenBank/DDBJ databases">
        <title>Modified the classification status of verrucomicrobia.</title>
        <authorList>
            <person name="Feng X."/>
        </authorList>
    </citation>
    <scope>NUCLEOTIDE SEQUENCE</scope>
    <source>
        <strain evidence="1">KCTC 13126</strain>
    </source>
</reference>
<name>A0A934S0J7_9BACT</name>
<proteinExistence type="predicted"/>
<dbReference type="RefSeq" id="WP_200355105.1">
    <property type="nucleotide sequence ID" value="NZ_JAENIL010000013.1"/>
</dbReference>
<dbReference type="AlphaFoldDB" id="A0A934S0J7"/>
<sequence length="68" mass="7362">MSELDQVTALLVNFGADEVQAKVMAAQLLKRSEQISEEKGVSKVEALAGLLELVKAGRSGESYERPDK</sequence>
<dbReference type="EMBL" id="JAENIL010000013">
    <property type="protein sequence ID" value="MBK1876888.1"/>
    <property type="molecule type" value="Genomic_DNA"/>
</dbReference>
<protein>
    <submittedName>
        <fullName evidence="1">Uncharacterized protein</fullName>
    </submittedName>
</protein>
<gene>
    <name evidence="1" type="ORF">JIN87_08420</name>
</gene>